<comment type="caution">
    <text evidence="3">The sequence shown here is derived from an EMBL/GenBank/DDBJ whole genome shotgun (WGS) entry which is preliminary data.</text>
</comment>
<sequence>MTQVLTIYFLKLKGVVMGHFNKDGEYIRLNNEPGKPENRRNESSGSEHSSSGGGGGVGCVIAIVAGIIIFLLFFIALIVGIGGNATGHWGFMLALLKIVWWPIKTLFVIVWAVVKAIVWIADKITVPGLLIIALISLAVGAIIIFRRKG</sequence>
<feature type="region of interest" description="Disordered" evidence="1">
    <location>
        <begin position="28"/>
        <end position="53"/>
    </location>
</feature>
<evidence type="ECO:0000256" key="1">
    <source>
        <dbReference type="SAM" id="MobiDB-lite"/>
    </source>
</evidence>
<keyword evidence="2" id="KW-0812">Transmembrane</keyword>
<protein>
    <submittedName>
        <fullName evidence="3">Uncharacterized protein</fullName>
    </submittedName>
</protein>
<keyword evidence="2" id="KW-1133">Transmembrane helix</keyword>
<dbReference type="EMBL" id="PFAV01000054">
    <property type="protein sequence ID" value="PIR91131.1"/>
    <property type="molecule type" value="Genomic_DNA"/>
</dbReference>
<feature type="transmembrane region" description="Helical" evidence="2">
    <location>
        <begin position="55"/>
        <end position="79"/>
    </location>
</feature>
<evidence type="ECO:0000256" key="2">
    <source>
        <dbReference type="SAM" id="Phobius"/>
    </source>
</evidence>
<feature type="transmembrane region" description="Helical" evidence="2">
    <location>
        <begin position="126"/>
        <end position="145"/>
    </location>
</feature>
<name>A0A2H0UWC3_9BACT</name>
<proteinExistence type="predicted"/>
<organism evidence="3 4">
    <name type="scientific">bacterium (Candidatus Gribaldobacteria) CG10_big_fil_rev_8_21_14_0_10_41_12</name>
    <dbReference type="NCBI Taxonomy" id="2014277"/>
    <lineage>
        <taxon>Bacteria</taxon>
        <taxon>Candidatus Gribaldobacteria</taxon>
    </lineage>
</organism>
<accession>A0A2H0UWC3</accession>
<evidence type="ECO:0000313" key="4">
    <source>
        <dbReference type="Proteomes" id="UP000228906"/>
    </source>
</evidence>
<dbReference type="AlphaFoldDB" id="A0A2H0UWC3"/>
<reference evidence="4" key="1">
    <citation type="submission" date="2017-09" db="EMBL/GenBank/DDBJ databases">
        <title>Depth-based differentiation of microbial function through sediment-hosted aquifers and enrichment of novel symbionts in the deep terrestrial subsurface.</title>
        <authorList>
            <person name="Probst A.J."/>
            <person name="Ladd B."/>
            <person name="Jarett J.K."/>
            <person name="Geller-Mcgrath D.E."/>
            <person name="Sieber C.M.K."/>
            <person name="Emerson J.B."/>
            <person name="Anantharaman K."/>
            <person name="Thomas B.C."/>
            <person name="Malmstrom R."/>
            <person name="Stieglmeier M."/>
            <person name="Klingl A."/>
            <person name="Woyke T."/>
            <person name="Ryan C.M."/>
            <person name="Banfield J.F."/>
        </authorList>
    </citation>
    <scope>NUCLEOTIDE SEQUENCE [LARGE SCALE GENOMIC DNA]</scope>
</reference>
<gene>
    <name evidence="3" type="ORF">COU03_03035</name>
</gene>
<dbReference type="Proteomes" id="UP000228906">
    <property type="component" value="Unassembled WGS sequence"/>
</dbReference>
<evidence type="ECO:0000313" key="3">
    <source>
        <dbReference type="EMBL" id="PIR91131.1"/>
    </source>
</evidence>
<keyword evidence="2" id="KW-0472">Membrane</keyword>
<feature type="transmembrane region" description="Helical" evidence="2">
    <location>
        <begin position="91"/>
        <end position="114"/>
    </location>
</feature>